<dbReference type="Pfam" id="PF08487">
    <property type="entry name" value="VIT"/>
    <property type="match status" value="1"/>
</dbReference>
<dbReference type="Pfam" id="PF13768">
    <property type="entry name" value="VWA_3"/>
    <property type="match status" value="1"/>
</dbReference>
<protein>
    <recommendedName>
        <fullName evidence="6">VIT domain-containing protein</fullName>
    </recommendedName>
</protein>
<dbReference type="InterPro" id="IPR002035">
    <property type="entry name" value="VWF_A"/>
</dbReference>
<dbReference type="Proteomes" id="UP000275385">
    <property type="component" value="Unassembled WGS sequence"/>
</dbReference>
<feature type="region of interest" description="Disordered" evidence="1">
    <location>
        <begin position="715"/>
        <end position="734"/>
    </location>
</feature>
<dbReference type="InterPro" id="IPR036465">
    <property type="entry name" value="vWFA_dom_sf"/>
</dbReference>
<evidence type="ECO:0000259" key="3">
    <source>
        <dbReference type="PROSITE" id="PS51468"/>
    </source>
</evidence>
<dbReference type="AlphaFoldDB" id="A0A420Y3X0"/>
<reference evidence="4 5" key="1">
    <citation type="submission" date="2018-08" db="EMBL/GenBank/DDBJ databases">
        <title>Draft genome of the lignicolous fungus Coniochaeta pulveracea.</title>
        <authorList>
            <person name="Borstlap C.J."/>
            <person name="De Witt R.N."/>
            <person name="Botha A."/>
            <person name="Volschenk H."/>
        </authorList>
    </citation>
    <scope>NUCLEOTIDE SEQUENCE [LARGE SCALE GENOMIC DNA]</scope>
    <source>
        <strain evidence="4 5">CAB683</strain>
    </source>
</reference>
<feature type="compositionally biased region" description="Polar residues" evidence="1">
    <location>
        <begin position="715"/>
        <end position="724"/>
    </location>
</feature>
<dbReference type="PANTHER" id="PTHR45737">
    <property type="entry name" value="VON WILLEBRAND FACTOR A DOMAIN-CONTAINING PROTEIN 5A"/>
    <property type="match status" value="1"/>
</dbReference>
<dbReference type="InterPro" id="IPR013694">
    <property type="entry name" value="VIT"/>
</dbReference>
<dbReference type="OrthoDB" id="1729737at2759"/>
<comment type="caution">
    <text evidence="4">The sequence shown here is derived from an EMBL/GenBank/DDBJ whole genome shotgun (WGS) entry which is preliminary data.</text>
</comment>
<name>A0A420Y3X0_9PEZI</name>
<keyword evidence="5" id="KW-1185">Reference proteome</keyword>
<dbReference type="SUPFAM" id="SSF53300">
    <property type="entry name" value="vWA-like"/>
    <property type="match status" value="1"/>
</dbReference>
<gene>
    <name evidence="4" type="ORF">DL546_001939</name>
</gene>
<dbReference type="SMART" id="SM00327">
    <property type="entry name" value="VWA"/>
    <property type="match status" value="1"/>
</dbReference>
<evidence type="ECO:0000256" key="1">
    <source>
        <dbReference type="SAM" id="MobiDB-lite"/>
    </source>
</evidence>
<organism evidence="4 5">
    <name type="scientific">Coniochaeta pulveracea</name>
    <dbReference type="NCBI Taxonomy" id="177199"/>
    <lineage>
        <taxon>Eukaryota</taxon>
        <taxon>Fungi</taxon>
        <taxon>Dikarya</taxon>
        <taxon>Ascomycota</taxon>
        <taxon>Pezizomycotina</taxon>
        <taxon>Sordariomycetes</taxon>
        <taxon>Sordariomycetidae</taxon>
        <taxon>Coniochaetales</taxon>
        <taxon>Coniochaetaceae</taxon>
        <taxon>Coniochaeta</taxon>
    </lineage>
</organism>
<evidence type="ECO:0008006" key="6">
    <source>
        <dbReference type="Google" id="ProtNLM"/>
    </source>
</evidence>
<evidence type="ECO:0000313" key="4">
    <source>
        <dbReference type="EMBL" id="RKU42568.1"/>
    </source>
</evidence>
<dbReference type="Gene3D" id="3.40.50.410">
    <property type="entry name" value="von Willebrand factor, type A domain"/>
    <property type="match status" value="1"/>
</dbReference>
<sequence length="970" mass="104712">MAWFGRAEHICGCYYIAPSPGPAHRSYLPQVRLAAHTTIVSTTSRTVLTQTFLNPQPGHTIPELRYTFPLYDGVSVVGFTCTIDKNRVIHGVVKERNEARKAYGEAVDRGETAGLFEQLPQASDVFTTTVGNVSGAEIKVELTYLGELKHDAEVDGIRFTIPTGIAPRYGDYPGRMAEGSNATAKGGISIVVDAEMPEGINIKGIQSPSHPISVTVGNTSTGASTGAAMSLQKASATLALGTTELDRDFVLQVVATNTGSPVAVLETHPTIPNHRAIMATLVPKFNLPSSRPEIVFVCDRSGSMESGNRMQALKTALHIFLKSLPLGVRFNICSFGSNHELLFKKGSVPYNASTLKEATSYVDGFAADFGGTEMYRPLEEVLTKRHKDMDLEIFLLTDGQVWNQENLFGLINTHVQESKGAVRVFTLGIGDGVSHALIEGLATAGNGFAQTVMDHEKMNSKVVRMLKAALTPHVLDYTVEVSYAAKPAAGEQATRNNIEDGDDGFEIVEKVMDALSINITEPQSQDMEKLTAGTSKQPISLFDPDADPDADVADALKDRVAGGRYAGVPIVSEPRLLQAPFVIPPLYPFSRTTVYLLLSDKTTQETPTAIIVRGSSVHGPLELKIPVTVLAEPAETIHQLAARKAIRELEDGRGWIFHAKSATGEDEAKLLRDAYPGRFSDMVEREMVRLGVTYQVGGKSCSFVAVEHREDGQTQATCSSQMQPSDCKHTPRGAAVPASSGAGLFLAARTRGVQAPLTGFGGGQGGSALFSASPQGALMVQPPVAPRKSAPFVSLFSNMQAPAPAPSPAIVPHLKPQDGAHLEKYRLGMSPAVAMSLPEEDEEEDSADDCGFGLFDGDSHVPPATVGSVVHEEDRLDSVVSLQTFEGYWEWNESLFRKLGVDWKKVLTGQSMTQSTTLATAIVLAFLEAKLADREDEWEMLADKARDWLKMRLQPGDVQAYLSRVKHLLE</sequence>
<dbReference type="PANTHER" id="PTHR45737:SF6">
    <property type="entry name" value="VON WILLEBRAND FACTOR A DOMAIN-CONTAINING PROTEIN 5A"/>
    <property type="match status" value="1"/>
</dbReference>
<feature type="domain" description="VWFA" evidence="2">
    <location>
        <begin position="293"/>
        <end position="474"/>
    </location>
</feature>
<proteinExistence type="predicted"/>
<accession>A0A420Y3X0</accession>
<feature type="domain" description="VIT" evidence="3">
    <location>
        <begin position="14"/>
        <end position="146"/>
    </location>
</feature>
<dbReference type="EMBL" id="QVQW01000054">
    <property type="protein sequence ID" value="RKU42568.1"/>
    <property type="molecule type" value="Genomic_DNA"/>
</dbReference>
<dbReference type="STRING" id="177199.A0A420Y3X0"/>
<dbReference type="PROSITE" id="PS50234">
    <property type="entry name" value="VWFA"/>
    <property type="match status" value="1"/>
</dbReference>
<dbReference type="PROSITE" id="PS51468">
    <property type="entry name" value="VIT"/>
    <property type="match status" value="1"/>
</dbReference>
<dbReference type="SMART" id="SM00609">
    <property type="entry name" value="VIT"/>
    <property type="match status" value="1"/>
</dbReference>
<evidence type="ECO:0000259" key="2">
    <source>
        <dbReference type="PROSITE" id="PS50234"/>
    </source>
</evidence>
<evidence type="ECO:0000313" key="5">
    <source>
        <dbReference type="Proteomes" id="UP000275385"/>
    </source>
</evidence>